<dbReference type="Proteomes" id="UP001164250">
    <property type="component" value="Chromosome 3"/>
</dbReference>
<evidence type="ECO:0000313" key="2">
    <source>
        <dbReference type="Proteomes" id="UP001164250"/>
    </source>
</evidence>
<gene>
    <name evidence="1" type="ORF">Patl1_03827</name>
</gene>
<keyword evidence="2" id="KW-1185">Reference proteome</keyword>
<protein>
    <submittedName>
        <fullName evidence="1">Uncharacterized protein</fullName>
    </submittedName>
</protein>
<reference evidence="2" key="1">
    <citation type="journal article" date="2023" name="G3 (Bethesda)">
        <title>Genome assembly and association tests identify interacting loci associated with vigor, precocity, and sex in interspecific pistachio rootstocks.</title>
        <authorList>
            <person name="Palmer W."/>
            <person name="Jacygrad E."/>
            <person name="Sagayaradj S."/>
            <person name="Cavanaugh K."/>
            <person name="Han R."/>
            <person name="Bertier L."/>
            <person name="Beede B."/>
            <person name="Kafkas S."/>
            <person name="Golino D."/>
            <person name="Preece J."/>
            <person name="Michelmore R."/>
        </authorList>
    </citation>
    <scope>NUCLEOTIDE SEQUENCE [LARGE SCALE GENOMIC DNA]</scope>
</reference>
<organism evidence="1 2">
    <name type="scientific">Pistacia atlantica</name>
    <dbReference type="NCBI Taxonomy" id="434234"/>
    <lineage>
        <taxon>Eukaryota</taxon>
        <taxon>Viridiplantae</taxon>
        <taxon>Streptophyta</taxon>
        <taxon>Embryophyta</taxon>
        <taxon>Tracheophyta</taxon>
        <taxon>Spermatophyta</taxon>
        <taxon>Magnoliopsida</taxon>
        <taxon>eudicotyledons</taxon>
        <taxon>Gunneridae</taxon>
        <taxon>Pentapetalae</taxon>
        <taxon>rosids</taxon>
        <taxon>malvids</taxon>
        <taxon>Sapindales</taxon>
        <taxon>Anacardiaceae</taxon>
        <taxon>Pistacia</taxon>
    </lineage>
</organism>
<sequence>MSRRFLHLGSMNKLRQGRMGSYALKKQLLHQLLRFSLGQHEQIEAGKDEELCLEEAIATPITFVSISGTILAWDDNPGQTMKSTDRQRKKMKLLVSLEMWRLQPLSFWIRQAEEKVVNAAVDAIKVFKVEIECKNGVHPELEQVVELSSLRRRSRKGENEIEDGEMESHMNAQPSEKMKDAYAKDQKIMMYATSPLSSYIDLHICLLFSKFQVLMTSLGAGS</sequence>
<dbReference type="EMBL" id="CM047899">
    <property type="protein sequence ID" value="KAJ0100767.1"/>
    <property type="molecule type" value="Genomic_DNA"/>
</dbReference>
<comment type="caution">
    <text evidence="1">The sequence shown here is derived from an EMBL/GenBank/DDBJ whole genome shotgun (WGS) entry which is preliminary data.</text>
</comment>
<name>A0ACC1BP93_9ROSI</name>
<proteinExistence type="predicted"/>
<accession>A0ACC1BP93</accession>
<evidence type="ECO:0000313" key="1">
    <source>
        <dbReference type="EMBL" id="KAJ0100767.1"/>
    </source>
</evidence>